<sequence length="312" mass="35517">MGIPPVHEVPVLATILHLVVSEWCPIWLFFIGHYSLLTDTTAYLYLWYTDVQVNQTAVDQEIRGAGAKTLGEYVFCVQNEVNFASWTLNVDYHGHCLDLEGGYNLLGIANYFCLFICCSLVASSVLVVLTTRGTDICTGKYLATKWDFEKTRLFRSLSILLLCGVLGCFLVTAYVSRSTLKSGTFQQLLQAWLFYGSVAFVLTLVSAYALLPGWSPRFNYQSNDFQRLRFKRTWRHVFWSSSESFARDLEEAILLAGCGSWKRLRNFLEDPTEAQWVLDVCKILDDDDEPWPMDQRDGAEEDRGVINLLAEC</sequence>
<organism evidence="3 4">
    <name type="scientific">Durusdinium trenchii</name>
    <dbReference type="NCBI Taxonomy" id="1381693"/>
    <lineage>
        <taxon>Eukaryota</taxon>
        <taxon>Sar</taxon>
        <taxon>Alveolata</taxon>
        <taxon>Dinophyceae</taxon>
        <taxon>Suessiales</taxon>
        <taxon>Symbiodiniaceae</taxon>
        <taxon>Durusdinium</taxon>
    </lineage>
</organism>
<evidence type="ECO:0000313" key="2">
    <source>
        <dbReference type="EMBL" id="CAK9027134.1"/>
    </source>
</evidence>
<comment type="caution">
    <text evidence="3">The sequence shown here is derived from an EMBL/GenBank/DDBJ whole genome shotgun (WGS) entry which is preliminary data.</text>
</comment>
<feature type="transmembrane region" description="Helical" evidence="1">
    <location>
        <begin position="108"/>
        <end position="131"/>
    </location>
</feature>
<gene>
    <name evidence="2" type="ORF">SCF082_LOCUS17780</name>
    <name evidence="3" type="ORF">SCF082_LOCUS17804</name>
</gene>
<feature type="transmembrane region" description="Helical" evidence="1">
    <location>
        <begin position="192"/>
        <end position="211"/>
    </location>
</feature>
<dbReference type="EMBL" id="CAXAMM010011847">
    <property type="protein sequence ID" value="CAK9027187.1"/>
    <property type="molecule type" value="Genomic_DNA"/>
</dbReference>
<accession>A0ABP0KMH2</accession>
<keyword evidence="1" id="KW-1133">Transmembrane helix</keyword>
<evidence type="ECO:0000313" key="3">
    <source>
        <dbReference type="EMBL" id="CAK9027187.1"/>
    </source>
</evidence>
<evidence type="ECO:0000313" key="4">
    <source>
        <dbReference type="Proteomes" id="UP001642464"/>
    </source>
</evidence>
<evidence type="ECO:0008006" key="5">
    <source>
        <dbReference type="Google" id="ProtNLM"/>
    </source>
</evidence>
<dbReference type="Proteomes" id="UP001642464">
    <property type="component" value="Unassembled WGS sequence"/>
</dbReference>
<keyword evidence="4" id="KW-1185">Reference proteome</keyword>
<keyword evidence="1" id="KW-0472">Membrane</keyword>
<evidence type="ECO:0000256" key="1">
    <source>
        <dbReference type="SAM" id="Phobius"/>
    </source>
</evidence>
<feature type="transmembrane region" description="Helical" evidence="1">
    <location>
        <begin position="12"/>
        <end position="36"/>
    </location>
</feature>
<feature type="transmembrane region" description="Helical" evidence="1">
    <location>
        <begin position="152"/>
        <end position="172"/>
    </location>
</feature>
<keyword evidence="1" id="KW-0812">Transmembrane</keyword>
<protein>
    <recommendedName>
        <fullName evidence="5">Transmembrane protein</fullName>
    </recommendedName>
</protein>
<name>A0ABP0KMH2_9DINO</name>
<proteinExistence type="predicted"/>
<reference evidence="3 4" key="1">
    <citation type="submission" date="2024-02" db="EMBL/GenBank/DDBJ databases">
        <authorList>
            <person name="Chen Y."/>
            <person name="Shah S."/>
            <person name="Dougan E. K."/>
            <person name="Thang M."/>
            <person name="Chan C."/>
        </authorList>
    </citation>
    <scope>NUCLEOTIDE SEQUENCE [LARGE SCALE GENOMIC DNA]</scope>
</reference>
<dbReference type="EMBL" id="CAXAMM010011825">
    <property type="protein sequence ID" value="CAK9027134.1"/>
    <property type="molecule type" value="Genomic_DNA"/>
</dbReference>